<dbReference type="GO" id="GO:0000400">
    <property type="term" value="F:four-way junction DNA binding"/>
    <property type="evidence" value="ECO:0007669"/>
    <property type="project" value="TreeGrafter"/>
</dbReference>
<dbReference type="PANTHER" id="PTHR46487">
    <property type="entry name" value="DNA REPAIR PROTEIN XRCC3"/>
    <property type="match status" value="1"/>
</dbReference>
<dbReference type="GO" id="GO:0090656">
    <property type="term" value="P:t-circle formation"/>
    <property type="evidence" value="ECO:0007669"/>
    <property type="project" value="TreeGrafter"/>
</dbReference>
<reference evidence="2" key="1">
    <citation type="submission" date="2021-01" db="EMBL/GenBank/DDBJ databases">
        <authorList>
            <person name="Corre E."/>
            <person name="Pelletier E."/>
            <person name="Niang G."/>
            <person name="Scheremetjew M."/>
            <person name="Finn R."/>
            <person name="Kale V."/>
            <person name="Holt S."/>
            <person name="Cochrane G."/>
            <person name="Meng A."/>
            <person name="Brown T."/>
            <person name="Cohen L."/>
        </authorList>
    </citation>
    <scope>NUCLEOTIDE SEQUENCE</scope>
    <source>
        <strain evidence="2">Ras09</strain>
    </source>
</reference>
<dbReference type="GO" id="GO:0033065">
    <property type="term" value="C:Rad51C-XRCC3 complex"/>
    <property type="evidence" value="ECO:0007669"/>
    <property type="project" value="TreeGrafter"/>
</dbReference>
<dbReference type="GO" id="GO:0005657">
    <property type="term" value="C:replication fork"/>
    <property type="evidence" value="ECO:0007669"/>
    <property type="project" value="TreeGrafter"/>
</dbReference>
<dbReference type="EMBL" id="HBIA01003772">
    <property type="protein sequence ID" value="CAE0230202.1"/>
    <property type="molecule type" value="Transcribed_RNA"/>
</dbReference>
<accession>A0A7S3FW46</accession>
<dbReference type="GO" id="GO:0071140">
    <property type="term" value="P:resolution of mitotic recombination intermediates"/>
    <property type="evidence" value="ECO:0007669"/>
    <property type="project" value="TreeGrafter"/>
</dbReference>
<dbReference type="GO" id="GO:0000722">
    <property type="term" value="P:telomere maintenance via recombination"/>
    <property type="evidence" value="ECO:0007669"/>
    <property type="project" value="TreeGrafter"/>
</dbReference>
<dbReference type="GO" id="GO:0045003">
    <property type="term" value="P:double-strand break repair via synthesis-dependent strand annealing"/>
    <property type="evidence" value="ECO:0007669"/>
    <property type="project" value="TreeGrafter"/>
</dbReference>
<name>A0A7S3FW46_9SPIT</name>
<proteinExistence type="predicted"/>
<gene>
    <name evidence="2" type="ORF">SRAS04492_LOCUS1989</name>
</gene>
<feature type="domain" description="Rad51-like C-terminal" evidence="1">
    <location>
        <begin position="25"/>
        <end position="201"/>
    </location>
</feature>
<protein>
    <recommendedName>
        <fullName evidence="1">Rad51-like C-terminal domain-containing protein</fullName>
    </recommendedName>
</protein>
<dbReference type="Gene3D" id="3.40.50.300">
    <property type="entry name" value="P-loop containing nucleotide triphosphate hydrolases"/>
    <property type="match status" value="1"/>
</dbReference>
<evidence type="ECO:0000259" key="1">
    <source>
        <dbReference type="Pfam" id="PF08423"/>
    </source>
</evidence>
<dbReference type="InterPro" id="IPR013632">
    <property type="entry name" value="Rad51_C"/>
</dbReference>
<evidence type="ECO:0000313" key="2">
    <source>
        <dbReference type="EMBL" id="CAE0230202.1"/>
    </source>
</evidence>
<dbReference type="Pfam" id="PF08423">
    <property type="entry name" value="Rad51"/>
    <property type="match status" value="1"/>
</dbReference>
<organism evidence="2">
    <name type="scientific">Strombidium rassoulzadegani</name>
    <dbReference type="NCBI Taxonomy" id="1082188"/>
    <lineage>
        <taxon>Eukaryota</taxon>
        <taxon>Sar</taxon>
        <taxon>Alveolata</taxon>
        <taxon>Ciliophora</taxon>
        <taxon>Intramacronucleata</taxon>
        <taxon>Spirotrichea</taxon>
        <taxon>Oligotrichia</taxon>
        <taxon>Strombidiidae</taxon>
        <taxon>Strombidium</taxon>
    </lineage>
</organism>
<dbReference type="SUPFAM" id="SSF52540">
    <property type="entry name" value="P-loop containing nucleoside triphosphate hydrolases"/>
    <property type="match status" value="1"/>
</dbReference>
<dbReference type="AlphaFoldDB" id="A0A7S3FW46"/>
<dbReference type="PANTHER" id="PTHR46487:SF1">
    <property type="entry name" value="DNA REPAIR PROTEIN XRCC3"/>
    <property type="match status" value="1"/>
</dbReference>
<sequence length="206" mass="23669">MTGKPLNEKRFNDLKDGFLGRNKNKITEQQIKENIIFSYCQTLEDYNKVFINLSQRIENEKIKLVIIDNIQSIGDNFIKTDGNVDFIERSNFLLKHSKNLKKLAYQFGLIIIILNNATSDINGNNGDPSRGFFQEKRNNVQPALGLLWSNCVNERICLKKKSMGGNHSNIDGQNVRRTICIEKSSFLKRYETEFELTMTGVKGKNV</sequence>
<dbReference type="InterPro" id="IPR027417">
    <property type="entry name" value="P-loop_NTPase"/>
</dbReference>